<reference evidence="2 3" key="1">
    <citation type="submission" date="2019-12" db="EMBL/GenBank/DDBJ databases">
        <authorList>
            <person name="Alioto T."/>
            <person name="Alioto T."/>
            <person name="Gomez Garrido J."/>
        </authorList>
    </citation>
    <scope>NUCLEOTIDE SEQUENCE [LARGE SCALE GENOMIC DNA]</scope>
</reference>
<protein>
    <submittedName>
        <fullName evidence="2">Uncharacterized protein</fullName>
    </submittedName>
</protein>
<accession>A0A8S0VKL9</accession>
<dbReference type="Proteomes" id="UP000594638">
    <property type="component" value="Unassembled WGS sequence"/>
</dbReference>
<evidence type="ECO:0000313" key="3">
    <source>
        <dbReference type="Proteomes" id="UP000594638"/>
    </source>
</evidence>
<feature type="compositionally biased region" description="Polar residues" evidence="1">
    <location>
        <begin position="57"/>
        <end position="67"/>
    </location>
</feature>
<evidence type="ECO:0000256" key="1">
    <source>
        <dbReference type="SAM" id="MobiDB-lite"/>
    </source>
</evidence>
<sequence length="97" mass="10535">MKINPSTTSLSSSNRLAPKVDASRLRSRVENHIAIPHKLDPEKEYPKSGQKDHGQRCDQTGTKLDSNSGGGHKEAEEDKHIPIYNGSSLSSGLDPSL</sequence>
<evidence type="ECO:0000313" key="2">
    <source>
        <dbReference type="EMBL" id="CAA3031937.1"/>
    </source>
</evidence>
<feature type="compositionally biased region" description="Low complexity" evidence="1">
    <location>
        <begin position="86"/>
        <end position="97"/>
    </location>
</feature>
<feature type="compositionally biased region" description="Basic and acidic residues" evidence="1">
    <location>
        <begin position="71"/>
        <end position="81"/>
    </location>
</feature>
<gene>
    <name evidence="2" type="ORF">OLEA9_A083141</name>
</gene>
<keyword evidence="3" id="KW-1185">Reference proteome</keyword>
<comment type="caution">
    <text evidence="2">The sequence shown here is derived from an EMBL/GenBank/DDBJ whole genome shotgun (WGS) entry which is preliminary data.</text>
</comment>
<feature type="compositionally biased region" description="Polar residues" evidence="1">
    <location>
        <begin position="1"/>
        <end position="15"/>
    </location>
</feature>
<dbReference type="Gramene" id="OE9A083141T1">
    <property type="protein sequence ID" value="OE9A083141C1"/>
    <property type="gene ID" value="OE9A083141"/>
</dbReference>
<dbReference type="EMBL" id="CACTIH010009507">
    <property type="protein sequence ID" value="CAA3031937.1"/>
    <property type="molecule type" value="Genomic_DNA"/>
</dbReference>
<feature type="compositionally biased region" description="Basic and acidic residues" evidence="1">
    <location>
        <begin position="21"/>
        <end position="56"/>
    </location>
</feature>
<organism evidence="2 3">
    <name type="scientific">Olea europaea subsp. europaea</name>
    <dbReference type="NCBI Taxonomy" id="158383"/>
    <lineage>
        <taxon>Eukaryota</taxon>
        <taxon>Viridiplantae</taxon>
        <taxon>Streptophyta</taxon>
        <taxon>Embryophyta</taxon>
        <taxon>Tracheophyta</taxon>
        <taxon>Spermatophyta</taxon>
        <taxon>Magnoliopsida</taxon>
        <taxon>eudicotyledons</taxon>
        <taxon>Gunneridae</taxon>
        <taxon>Pentapetalae</taxon>
        <taxon>asterids</taxon>
        <taxon>lamiids</taxon>
        <taxon>Lamiales</taxon>
        <taxon>Oleaceae</taxon>
        <taxon>Oleeae</taxon>
        <taxon>Olea</taxon>
    </lineage>
</organism>
<name>A0A8S0VKL9_OLEEU</name>
<feature type="region of interest" description="Disordered" evidence="1">
    <location>
        <begin position="1"/>
        <end position="97"/>
    </location>
</feature>
<proteinExistence type="predicted"/>
<dbReference type="AlphaFoldDB" id="A0A8S0VKL9"/>